<evidence type="ECO:0000313" key="4">
    <source>
        <dbReference type="EMBL" id="MBE1237685.1"/>
    </source>
</evidence>
<evidence type="ECO:0000256" key="1">
    <source>
        <dbReference type="ARBA" id="ARBA00043967"/>
    </source>
</evidence>
<dbReference type="Pfam" id="PF19295">
    <property type="entry name" value="SufBD_N"/>
    <property type="match status" value="1"/>
</dbReference>
<comment type="caution">
    <text evidence="4">The sequence shown here is derived from an EMBL/GenBank/DDBJ whole genome shotgun (WGS) entry which is preliminary data.</text>
</comment>
<dbReference type="Proteomes" id="UP000631034">
    <property type="component" value="Unassembled WGS sequence"/>
</dbReference>
<dbReference type="InterPro" id="IPR045595">
    <property type="entry name" value="SufBD_N"/>
</dbReference>
<dbReference type="AlphaFoldDB" id="A0A8J6YNC7"/>
<reference evidence="4" key="1">
    <citation type="submission" date="2020-10" db="EMBL/GenBank/DDBJ databases">
        <title>Genome sequence of the unusual species of purple photosynthetic bacteria, Phaeovibrio sulfidiphilus DSM 23193, type strain.</title>
        <authorList>
            <person name="Kyndt J.A."/>
            <person name="Meyer T.E."/>
        </authorList>
    </citation>
    <scope>NUCLEOTIDE SEQUENCE</scope>
    <source>
        <strain evidence="4">DSM 23193</strain>
    </source>
</reference>
<accession>A0A8J6YNC7</accession>
<dbReference type="PANTHER" id="PTHR43575">
    <property type="entry name" value="PROTEIN ABCI7, CHLOROPLASTIC"/>
    <property type="match status" value="1"/>
</dbReference>
<dbReference type="InterPro" id="IPR055346">
    <property type="entry name" value="Fe-S_cluster_assembly_SufBD"/>
</dbReference>
<dbReference type="SUPFAM" id="SSF101960">
    <property type="entry name" value="Stabilizer of iron transporter SufD"/>
    <property type="match status" value="1"/>
</dbReference>
<keyword evidence="5" id="KW-1185">Reference proteome</keyword>
<proteinExistence type="inferred from homology"/>
<dbReference type="PANTHER" id="PTHR43575:SF1">
    <property type="entry name" value="PROTEIN ABCI7, CHLOROPLASTIC"/>
    <property type="match status" value="1"/>
</dbReference>
<organism evidence="4 5">
    <name type="scientific">Phaeovibrio sulfidiphilus</name>
    <dbReference type="NCBI Taxonomy" id="1220600"/>
    <lineage>
        <taxon>Bacteria</taxon>
        <taxon>Pseudomonadati</taxon>
        <taxon>Pseudomonadota</taxon>
        <taxon>Alphaproteobacteria</taxon>
        <taxon>Rhodospirillales</taxon>
        <taxon>Rhodospirillaceae</taxon>
        <taxon>Phaeovibrio</taxon>
    </lineage>
</organism>
<evidence type="ECO:0000313" key="5">
    <source>
        <dbReference type="Proteomes" id="UP000631034"/>
    </source>
</evidence>
<dbReference type="NCBIfam" id="TIGR01981">
    <property type="entry name" value="sufD"/>
    <property type="match status" value="1"/>
</dbReference>
<evidence type="ECO:0000259" key="3">
    <source>
        <dbReference type="Pfam" id="PF19295"/>
    </source>
</evidence>
<evidence type="ECO:0000259" key="2">
    <source>
        <dbReference type="Pfam" id="PF01458"/>
    </source>
</evidence>
<name>A0A8J6YNC7_9PROT</name>
<dbReference type="GO" id="GO:0016226">
    <property type="term" value="P:iron-sulfur cluster assembly"/>
    <property type="evidence" value="ECO:0007669"/>
    <property type="project" value="InterPro"/>
</dbReference>
<dbReference type="InterPro" id="IPR037284">
    <property type="entry name" value="SUF_FeS_clus_asmbl_SufBD_sf"/>
</dbReference>
<protein>
    <submittedName>
        <fullName evidence="4">Fe-S cluster assembly protein SufD</fullName>
    </submittedName>
</protein>
<dbReference type="InterPro" id="IPR011542">
    <property type="entry name" value="SUF_FeS_clus_asmbl_SufD"/>
</dbReference>
<sequence>MTSPAHSSRSAEALPPFLYPLPADTEPDWLKDLRARAFDIYHAHGLPTRRHEAWRYTDLSFLAETPFTPSPSVTLDRNGLESAEILSFSAPRIVLVNGHFCEHLSNLSALELGISIQGFDASPPDSVRSALERGSLSRALDTFPMAALNTALFQSGLVITVEPGVAIRTPIHVVSLALSSHGPHFSVPRIVVHLQKGASLSLVESLGSLGAEPTFANSVTSVLLDEGAHLSTTRLVRERPDSSRIETTLADLGPDARYDNLTLVFGGRLVRNEVYATLNGAGAHAEVRGIYGARTGEHVDNTIFVDHVAPQATSGQLFKGVLGGTGRAVFQGRINVGRGASGTDGQQLHKAMLLSRGAEVDIKPELYIYNDDVACSHGATVGELDEDALFYLQSRGLTREVARSLLVEAFLSDMLEVVSHAPLREALESSINTWKQDVLSAEHPS</sequence>
<gene>
    <name evidence="4" type="primary">sufD</name>
    <name evidence="4" type="ORF">IHV25_08495</name>
</gene>
<dbReference type="InterPro" id="IPR000825">
    <property type="entry name" value="SUF_FeS_clus_asmbl_SufBD_core"/>
</dbReference>
<comment type="similarity">
    <text evidence="1">Belongs to the iron-sulfur cluster assembly SufBD family.</text>
</comment>
<dbReference type="Pfam" id="PF01458">
    <property type="entry name" value="SUFBD_core"/>
    <property type="match status" value="1"/>
</dbReference>
<feature type="domain" description="SUF system FeS cluster assembly SufBD N-terminal" evidence="3">
    <location>
        <begin position="27"/>
        <end position="173"/>
    </location>
</feature>
<feature type="domain" description="SUF system FeS cluster assembly SufBD core" evidence="2">
    <location>
        <begin position="184"/>
        <end position="410"/>
    </location>
</feature>
<dbReference type="RefSeq" id="WP_192534690.1">
    <property type="nucleotide sequence ID" value="NZ_JACZHT010000006.1"/>
</dbReference>
<dbReference type="EMBL" id="JACZHT010000006">
    <property type="protein sequence ID" value="MBE1237685.1"/>
    <property type="molecule type" value="Genomic_DNA"/>
</dbReference>